<evidence type="ECO:0000313" key="2">
    <source>
        <dbReference type="EMBL" id="MBX63737.1"/>
    </source>
</evidence>
<accession>A0A2P2Q9W1</accession>
<dbReference type="EMBL" id="GGEC01083253">
    <property type="protein sequence ID" value="MBX63737.1"/>
    <property type="molecule type" value="Transcribed_RNA"/>
</dbReference>
<organism evidence="2">
    <name type="scientific">Rhizophora mucronata</name>
    <name type="common">Asiatic mangrove</name>
    <dbReference type="NCBI Taxonomy" id="61149"/>
    <lineage>
        <taxon>Eukaryota</taxon>
        <taxon>Viridiplantae</taxon>
        <taxon>Streptophyta</taxon>
        <taxon>Embryophyta</taxon>
        <taxon>Tracheophyta</taxon>
        <taxon>Spermatophyta</taxon>
        <taxon>Magnoliopsida</taxon>
        <taxon>eudicotyledons</taxon>
        <taxon>Gunneridae</taxon>
        <taxon>Pentapetalae</taxon>
        <taxon>rosids</taxon>
        <taxon>fabids</taxon>
        <taxon>Malpighiales</taxon>
        <taxon>Rhizophoraceae</taxon>
        <taxon>Rhizophora</taxon>
    </lineage>
</organism>
<dbReference type="AlphaFoldDB" id="A0A2P2Q9W1"/>
<name>A0A2P2Q9W1_RHIMU</name>
<reference evidence="2" key="1">
    <citation type="submission" date="2018-02" db="EMBL/GenBank/DDBJ databases">
        <title>Rhizophora mucronata_Transcriptome.</title>
        <authorList>
            <person name="Meera S.P."/>
            <person name="Sreeshan A."/>
            <person name="Augustine A."/>
        </authorList>
    </citation>
    <scope>NUCLEOTIDE SEQUENCE</scope>
    <source>
        <tissue evidence="2">Leaf</tissue>
    </source>
</reference>
<sequence>MTQTASTQRRALLPAPHQASCSSKVKPRVPKASRLPGNPMSPTGVDLWRSQ</sequence>
<protein>
    <submittedName>
        <fullName evidence="2">Uncharacterized protein</fullName>
    </submittedName>
</protein>
<feature type="region of interest" description="Disordered" evidence="1">
    <location>
        <begin position="1"/>
        <end position="51"/>
    </location>
</feature>
<proteinExistence type="predicted"/>
<evidence type="ECO:0000256" key="1">
    <source>
        <dbReference type="SAM" id="MobiDB-lite"/>
    </source>
</evidence>